<reference evidence="4 5" key="1">
    <citation type="submission" date="2018-10" db="EMBL/GenBank/DDBJ databases">
        <authorList>
            <person name="Li J."/>
        </authorList>
    </citation>
    <scope>NUCLEOTIDE SEQUENCE [LARGE SCALE GENOMIC DNA]</scope>
    <source>
        <strain evidence="4 5">IF 016277</strain>
    </source>
</reference>
<dbReference type="EMBL" id="RCUX01000012">
    <property type="protein sequence ID" value="RLP74091.1"/>
    <property type="molecule type" value="Genomic_DNA"/>
</dbReference>
<evidence type="ECO:0000256" key="2">
    <source>
        <dbReference type="ARBA" id="ARBA00023295"/>
    </source>
</evidence>
<dbReference type="GO" id="GO:0006152">
    <property type="term" value="P:purine nucleoside catabolic process"/>
    <property type="evidence" value="ECO:0007669"/>
    <property type="project" value="TreeGrafter"/>
</dbReference>
<evidence type="ECO:0000313" key="5">
    <source>
        <dbReference type="Proteomes" id="UP000272503"/>
    </source>
</evidence>
<dbReference type="RefSeq" id="WP_121649478.1">
    <property type="nucleotide sequence ID" value="NZ_RCUX01000012.1"/>
</dbReference>
<dbReference type="Gene3D" id="3.90.245.10">
    <property type="entry name" value="Ribonucleoside hydrolase-like"/>
    <property type="match status" value="1"/>
</dbReference>
<protein>
    <submittedName>
        <fullName evidence="4">Nucleoside hydrolase</fullName>
    </submittedName>
</protein>
<dbReference type="GO" id="GO:0008477">
    <property type="term" value="F:purine nucleosidase activity"/>
    <property type="evidence" value="ECO:0007669"/>
    <property type="project" value="TreeGrafter"/>
</dbReference>
<name>A0A3L7A3I0_9MICO</name>
<feature type="domain" description="Inosine/uridine-preferring nucleoside hydrolase" evidence="3">
    <location>
        <begin position="13"/>
        <end position="289"/>
    </location>
</feature>
<dbReference type="PANTHER" id="PTHR12304">
    <property type="entry name" value="INOSINE-URIDINE PREFERRING NUCLEOSIDE HYDROLASE"/>
    <property type="match status" value="1"/>
</dbReference>
<sequence>MSVATHPLADPFFLDCDTGIDDCLAIAYLIGRGVNLVGVGTVSGNTSAAEAAENTARFLGALGRTDIPIAVGAHHPLDGVFAGTVAFVHGENGIGDVDLPAVDAARVDTSAAQLLVDLARANPGTLRVLAIGPLTNIALAFALEPRLPELIGELTIMGGAALAPGNATAAAEANIYKDAVAAQTVLTSGFNTVLVPLDVTMEHTVGPAEQERLSASAQPGLRALGAMLDTYLDFYIGVYGERRAALHDPLAAAIATGDVELTLAPAASVVVETGRGPARGQTIVDLRGRFRNYAVPVSAGALSRVVLEVPSDAADTIMTVIERIGAAR</sequence>
<dbReference type="InterPro" id="IPR023186">
    <property type="entry name" value="IUNH"/>
</dbReference>
<gene>
    <name evidence="4" type="ORF">D9V32_13675</name>
</gene>
<dbReference type="GO" id="GO:0005829">
    <property type="term" value="C:cytosol"/>
    <property type="evidence" value="ECO:0007669"/>
    <property type="project" value="TreeGrafter"/>
</dbReference>
<proteinExistence type="predicted"/>
<organism evidence="4 5">
    <name type="scientific">Mycetocola tolaasinivorans</name>
    <dbReference type="NCBI Taxonomy" id="76635"/>
    <lineage>
        <taxon>Bacteria</taxon>
        <taxon>Bacillati</taxon>
        <taxon>Actinomycetota</taxon>
        <taxon>Actinomycetes</taxon>
        <taxon>Micrococcales</taxon>
        <taxon>Microbacteriaceae</taxon>
        <taxon>Mycetocola</taxon>
    </lineage>
</organism>
<dbReference type="Pfam" id="PF01156">
    <property type="entry name" value="IU_nuc_hydro"/>
    <property type="match status" value="1"/>
</dbReference>
<evidence type="ECO:0000259" key="3">
    <source>
        <dbReference type="Pfam" id="PF01156"/>
    </source>
</evidence>
<dbReference type="PANTHER" id="PTHR12304:SF4">
    <property type="entry name" value="URIDINE NUCLEOSIDASE"/>
    <property type="match status" value="1"/>
</dbReference>
<evidence type="ECO:0000256" key="1">
    <source>
        <dbReference type="ARBA" id="ARBA00022801"/>
    </source>
</evidence>
<dbReference type="AlphaFoldDB" id="A0A3L7A3I0"/>
<keyword evidence="2" id="KW-0326">Glycosidase</keyword>
<dbReference type="SUPFAM" id="SSF53590">
    <property type="entry name" value="Nucleoside hydrolase"/>
    <property type="match status" value="1"/>
</dbReference>
<dbReference type="OrthoDB" id="9797882at2"/>
<comment type="caution">
    <text evidence="4">The sequence shown here is derived from an EMBL/GenBank/DDBJ whole genome shotgun (WGS) entry which is preliminary data.</text>
</comment>
<dbReference type="InterPro" id="IPR001910">
    <property type="entry name" value="Inosine/uridine_hydrolase_dom"/>
</dbReference>
<keyword evidence="5" id="KW-1185">Reference proteome</keyword>
<accession>A0A3L7A3I0</accession>
<keyword evidence="1 4" id="KW-0378">Hydrolase</keyword>
<dbReference type="Proteomes" id="UP000272503">
    <property type="component" value="Unassembled WGS sequence"/>
</dbReference>
<dbReference type="InterPro" id="IPR036452">
    <property type="entry name" value="Ribo_hydro-like"/>
</dbReference>
<evidence type="ECO:0000313" key="4">
    <source>
        <dbReference type="EMBL" id="RLP74091.1"/>
    </source>
</evidence>